<evidence type="ECO:0000313" key="2">
    <source>
        <dbReference type="Proteomes" id="UP001470230"/>
    </source>
</evidence>
<dbReference type="Proteomes" id="UP001470230">
    <property type="component" value="Unassembled WGS sequence"/>
</dbReference>
<evidence type="ECO:0008006" key="3">
    <source>
        <dbReference type="Google" id="ProtNLM"/>
    </source>
</evidence>
<keyword evidence="2" id="KW-1185">Reference proteome</keyword>
<organism evidence="1 2">
    <name type="scientific">Tritrichomonas musculus</name>
    <dbReference type="NCBI Taxonomy" id="1915356"/>
    <lineage>
        <taxon>Eukaryota</taxon>
        <taxon>Metamonada</taxon>
        <taxon>Parabasalia</taxon>
        <taxon>Tritrichomonadida</taxon>
        <taxon>Tritrichomonadidae</taxon>
        <taxon>Tritrichomonas</taxon>
    </lineage>
</organism>
<accession>A0ABR2K713</accession>
<sequence>MIEENQSKLRKSANDLLQALKSFPDKADQVIPYLDELNNQIQDLLKEPSLILQSGNKNFLNQMQLLTGNDITGEKIRVALRLSGFDPKNSFVANEISRRFGPNIKQAELVNIAQCIADFAKINIDRDAKRRKSVLLKWFEENWQKVFPYLDYVVLEDSHSPKETHGSSSIRNNINDSVLSTNTQLLNNQQTIGTQFQNQNYNLNHTPSYDPSLIRDTASASFGLNNSNTTI</sequence>
<protein>
    <recommendedName>
        <fullName evidence="3">VHS domain-containing protein</fullName>
    </recommendedName>
</protein>
<gene>
    <name evidence="1" type="ORF">M9Y10_037903</name>
</gene>
<dbReference type="EMBL" id="JAPFFF010000006">
    <property type="protein sequence ID" value="KAK8886870.1"/>
    <property type="molecule type" value="Genomic_DNA"/>
</dbReference>
<evidence type="ECO:0000313" key="1">
    <source>
        <dbReference type="EMBL" id="KAK8886870.1"/>
    </source>
</evidence>
<reference evidence="1 2" key="1">
    <citation type="submission" date="2024-04" db="EMBL/GenBank/DDBJ databases">
        <title>Tritrichomonas musculus Genome.</title>
        <authorList>
            <person name="Alves-Ferreira E."/>
            <person name="Grigg M."/>
            <person name="Lorenzi H."/>
            <person name="Galac M."/>
        </authorList>
    </citation>
    <scope>NUCLEOTIDE SEQUENCE [LARGE SCALE GENOMIC DNA]</scope>
    <source>
        <strain evidence="1 2">EAF2021</strain>
    </source>
</reference>
<name>A0ABR2K713_9EUKA</name>
<comment type="caution">
    <text evidence="1">The sequence shown here is derived from an EMBL/GenBank/DDBJ whole genome shotgun (WGS) entry which is preliminary data.</text>
</comment>
<proteinExistence type="predicted"/>